<dbReference type="EMBL" id="FNOK01000083">
    <property type="protein sequence ID" value="SDZ49615.1"/>
    <property type="molecule type" value="Genomic_DNA"/>
</dbReference>
<dbReference type="PRINTS" id="PR00359">
    <property type="entry name" value="BP450"/>
</dbReference>
<dbReference type="GO" id="GO:0004497">
    <property type="term" value="F:monooxygenase activity"/>
    <property type="evidence" value="ECO:0007669"/>
    <property type="project" value="UniProtKB-KW"/>
</dbReference>
<dbReference type="InterPro" id="IPR036396">
    <property type="entry name" value="Cyt_P450_sf"/>
</dbReference>
<reference evidence="11" key="1">
    <citation type="submission" date="2016-10" db="EMBL/GenBank/DDBJ databases">
        <authorList>
            <person name="Varghese N."/>
            <person name="Submissions S."/>
        </authorList>
    </citation>
    <scope>NUCLEOTIDE SEQUENCE [LARGE SCALE GENOMIC DNA]</scope>
    <source>
        <strain evidence="11">CGMCC 4.3530</strain>
    </source>
</reference>
<dbReference type="PANTHER" id="PTHR46696:SF6">
    <property type="entry name" value="P450, PUTATIVE (EUROFUNG)-RELATED"/>
    <property type="match status" value="1"/>
</dbReference>
<dbReference type="PANTHER" id="PTHR46696">
    <property type="entry name" value="P450, PUTATIVE (EUROFUNG)-RELATED"/>
    <property type="match status" value="1"/>
</dbReference>
<dbReference type="SUPFAM" id="SSF48264">
    <property type="entry name" value="Cytochrome P450"/>
    <property type="match status" value="1"/>
</dbReference>
<evidence type="ECO:0000256" key="7">
    <source>
        <dbReference type="ARBA" id="ARBA00023004"/>
    </source>
</evidence>
<dbReference type="GO" id="GO:0020037">
    <property type="term" value="F:heme binding"/>
    <property type="evidence" value="ECO:0007669"/>
    <property type="project" value="InterPro"/>
</dbReference>
<evidence type="ECO:0000256" key="2">
    <source>
        <dbReference type="ARBA" id="ARBA00010617"/>
    </source>
</evidence>
<evidence type="ECO:0000256" key="5">
    <source>
        <dbReference type="ARBA" id="ARBA00022723"/>
    </source>
</evidence>
<dbReference type="GO" id="GO:0005506">
    <property type="term" value="F:iron ion binding"/>
    <property type="evidence" value="ECO:0007669"/>
    <property type="project" value="InterPro"/>
</dbReference>
<organism evidence="10 11">
    <name type="scientific">Saccharopolyspora shandongensis</name>
    <dbReference type="NCBI Taxonomy" id="418495"/>
    <lineage>
        <taxon>Bacteria</taxon>
        <taxon>Bacillati</taxon>
        <taxon>Actinomycetota</taxon>
        <taxon>Actinomycetes</taxon>
        <taxon>Pseudonocardiales</taxon>
        <taxon>Pseudonocardiaceae</taxon>
        <taxon>Saccharopolyspora</taxon>
    </lineage>
</organism>
<dbReference type="Gene3D" id="1.10.630.10">
    <property type="entry name" value="Cytochrome P450"/>
    <property type="match status" value="1"/>
</dbReference>
<evidence type="ECO:0000256" key="3">
    <source>
        <dbReference type="ARBA" id="ARBA00022490"/>
    </source>
</evidence>
<gene>
    <name evidence="10" type="ORF">SAMN05216215_108314</name>
</gene>
<dbReference type="Pfam" id="PF00067">
    <property type="entry name" value="p450"/>
    <property type="match status" value="1"/>
</dbReference>
<evidence type="ECO:0000313" key="10">
    <source>
        <dbReference type="EMBL" id="SDZ49615.1"/>
    </source>
</evidence>
<proteinExistence type="inferred from homology"/>
<evidence type="ECO:0000256" key="1">
    <source>
        <dbReference type="ARBA" id="ARBA00004496"/>
    </source>
</evidence>
<evidence type="ECO:0000256" key="6">
    <source>
        <dbReference type="ARBA" id="ARBA00023002"/>
    </source>
</evidence>
<comment type="subcellular location">
    <subcellularLocation>
        <location evidence="1">Cytoplasm</location>
    </subcellularLocation>
</comment>
<evidence type="ECO:0000256" key="8">
    <source>
        <dbReference type="ARBA" id="ARBA00023033"/>
    </source>
</evidence>
<dbReference type="InterPro" id="IPR002397">
    <property type="entry name" value="Cyt_P450_B"/>
</dbReference>
<dbReference type="GO" id="GO:0005737">
    <property type="term" value="C:cytoplasm"/>
    <property type="evidence" value="ECO:0007669"/>
    <property type="project" value="UniProtKB-SubCell"/>
</dbReference>
<accession>A0A1H3TIY1</accession>
<sequence length="416" mass="46495">MLQHPPDRPPQSEHRNLFPAGFPQGLTQLRDLHQLLSEIRSTGAVNRISDSTWFVARYRETVQALTDTRLSSDPSKDRCPADPDLQQHISRVAFSQSLFTTDPPKHTRLRKSIARYLTHHQAELMRPFIDHTTRSLISTVTKRGVVDAVAEIAEPISALTIGKLLGVPKADLDKIVRWSHDLMTEQLDDNARCVSANGHKALREYTAWLLQNPEQATTDGLIGKLLAADTNRLHATEILTMVMLLLVAGLDTSISLISSTLLHLLCHADRRRLLYRSPGTIPKAIEEILRYEGPALAPVHRVATEELTLGDNTIKEGDHVFLCLASANRDERRFTQPDTVLIDRHPNHHLGFGHGIHRCPGAPLATLLTQTVVTALLHAPINIELAVHPRELQWRQGKVRCLRSLPVRFKSATHSG</sequence>
<dbReference type="PROSITE" id="PS00086">
    <property type="entry name" value="CYTOCHROME_P450"/>
    <property type="match status" value="1"/>
</dbReference>
<dbReference type="AlphaFoldDB" id="A0A1H3TIY1"/>
<protein>
    <submittedName>
        <fullName evidence="10">Cytochrome P450 PksS</fullName>
    </submittedName>
</protein>
<dbReference type="OrthoDB" id="502624at2"/>
<evidence type="ECO:0000313" key="11">
    <source>
        <dbReference type="Proteomes" id="UP000199529"/>
    </source>
</evidence>
<dbReference type="FunFam" id="1.10.630.10:FF:000018">
    <property type="entry name" value="Cytochrome P450 monooxygenase"/>
    <property type="match status" value="1"/>
</dbReference>
<keyword evidence="7 9" id="KW-0408">Iron</keyword>
<keyword evidence="5 9" id="KW-0479">Metal-binding</keyword>
<comment type="similarity">
    <text evidence="2 9">Belongs to the cytochrome P450 family.</text>
</comment>
<dbReference type="InterPro" id="IPR001128">
    <property type="entry name" value="Cyt_P450"/>
</dbReference>
<keyword evidence="4 9" id="KW-0349">Heme</keyword>
<dbReference type="InterPro" id="IPR017972">
    <property type="entry name" value="Cyt_P450_CS"/>
</dbReference>
<evidence type="ECO:0000256" key="4">
    <source>
        <dbReference type="ARBA" id="ARBA00022617"/>
    </source>
</evidence>
<dbReference type="Proteomes" id="UP000199529">
    <property type="component" value="Unassembled WGS sequence"/>
</dbReference>
<keyword evidence="8 9" id="KW-0503">Monooxygenase</keyword>
<keyword evidence="3" id="KW-0963">Cytoplasm</keyword>
<evidence type="ECO:0000256" key="9">
    <source>
        <dbReference type="RuleBase" id="RU000461"/>
    </source>
</evidence>
<name>A0A1H3TIY1_9PSEU</name>
<keyword evidence="11" id="KW-1185">Reference proteome</keyword>
<dbReference type="GO" id="GO:0016705">
    <property type="term" value="F:oxidoreductase activity, acting on paired donors, with incorporation or reduction of molecular oxygen"/>
    <property type="evidence" value="ECO:0007669"/>
    <property type="project" value="InterPro"/>
</dbReference>
<keyword evidence="6 9" id="KW-0560">Oxidoreductase</keyword>
<dbReference type="STRING" id="418495.SAMN05216215_108314"/>